<dbReference type="InterPro" id="IPR051795">
    <property type="entry name" value="Glycosyl_Hydrlase_43"/>
</dbReference>
<dbReference type="OrthoDB" id="9801455at2"/>
<organism evidence="8 9">
    <name type="scientific">Pelagerythrobacter aerophilus</name>
    <dbReference type="NCBI Taxonomy" id="2306995"/>
    <lineage>
        <taxon>Bacteria</taxon>
        <taxon>Pseudomonadati</taxon>
        <taxon>Pseudomonadota</taxon>
        <taxon>Alphaproteobacteria</taxon>
        <taxon>Sphingomonadales</taxon>
        <taxon>Erythrobacteraceae</taxon>
        <taxon>Pelagerythrobacter</taxon>
    </lineage>
</organism>
<dbReference type="InterPro" id="IPR041542">
    <property type="entry name" value="GH43_C2"/>
</dbReference>
<proteinExistence type="inferred from homology"/>
<dbReference type="CDD" id="cd09002">
    <property type="entry name" value="GH43_XYL-like"/>
    <property type="match status" value="1"/>
</dbReference>
<evidence type="ECO:0000313" key="9">
    <source>
        <dbReference type="Proteomes" id="UP000285092"/>
    </source>
</evidence>
<evidence type="ECO:0000313" key="8">
    <source>
        <dbReference type="EMBL" id="RIV77210.1"/>
    </source>
</evidence>
<dbReference type="InterPro" id="IPR013320">
    <property type="entry name" value="ConA-like_dom_sf"/>
</dbReference>
<dbReference type="Pfam" id="PF17851">
    <property type="entry name" value="GH43_C2"/>
    <property type="match status" value="1"/>
</dbReference>
<reference evidence="8 9" key="1">
    <citation type="submission" date="2018-08" db="EMBL/GenBank/DDBJ databases">
        <title>Altererythrobacter sp.Ery1 and Ery12, the genome sequencing of novel strains in genus Alterythrobacter.</title>
        <authorList>
            <person name="Cheng H."/>
            <person name="Wu Y.-H."/>
            <person name="Fang C."/>
            <person name="Xu X.-W."/>
        </authorList>
    </citation>
    <scope>NUCLEOTIDE SEQUENCE [LARGE SCALE GENOMIC DNA]</scope>
    <source>
        <strain evidence="8 9">Ery1</strain>
    </source>
</reference>
<protein>
    <submittedName>
        <fullName evidence="8">Xylan 1,4-beta-xylosidase</fullName>
    </submittedName>
</protein>
<dbReference type="PANTHER" id="PTHR42812">
    <property type="entry name" value="BETA-XYLOSIDASE"/>
    <property type="match status" value="1"/>
</dbReference>
<keyword evidence="3 6" id="KW-0326">Glycosidase</keyword>
<feature type="domain" description="Beta-xylosidase C-terminal Concanavalin A-like" evidence="7">
    <location>
        <begin position="318"/>
        <end position="492"/>
    </location>
</feature>
<dbReference type="GO" id="GO:0004553">
    <property type="term" value="F:hydrolase activity, hydrolyzing O-glycosyl compounds"/>
    <property type="evidence" value="ECO:0007669"/>
    <property type="project" value="InterPro"/>
</dbReference>
<dbReference type="EMBL" id="QXFK01000018">
    <property type="protein sequence ID" value="RIV77210.1"/>
    <property type="molecule type" value="Genomic_DNA"/>
</dbReference>
<sequence length="506" mass="57051">MAWGKGFEGQRKADLGDGRFLNPVFAGDHPDPTILRDGEDYYLTFSSFDAYPGLVIWHSRDLVNWQPVTAALTKPIGSVWAPELVKHEGRYFLYIPARFPDYKSIYVIHAERIEGPWSDPIDLKLPDHIDPGHAVGEDGSRWLFLSGGDRVRLAPDGLSVVGEVEHVYDPWRYPEEWVVETFAPEGPKITRRGDYYYMTTAVGGTAGPPTGHMVIMARSRSIHGPWEHAPNNPQIRTKSAREKWWSRGHATLFEGPGGQWWMIYHGYENGYWTLGRQALLEPVEWTEDGWIEPLGGDLSEPIEKPLDLPDQQHGMPLSDDFSADKFGIQWSFYDPVPDEVQRLRRANGVLHMRGKGSTPSDCSPLSFVNGDQRYRIEADVEVDPGAEAGLLLFYNRRLYAGLGFGDKGLMMHRYGLQRSRGAIPGQRDKGGAPVTGMRIRLTNDRNILTIHTSQDGGRSWQKFDVQMEVSGYHHNVAYDFLSLRPALYVAGSGEGRFSNFTYEALA</sequence>
<dbReference type="SUPFAM" id="SSF75005">
    <property type="entry name" value="Arabinanase/levansucrase/invertase"/>
    <property type="match status" value="1"/>
</dbReference>
<feature type="active site" description="Proton donor" evidence="4">
    <location>
        <position position="185"/>
    </location>
</feature>
<evidence type="ECO:0000256" key="4">
    <source>
        <dbReference type="PIRSR" id="PIRSR606710-1"/>
    </source>
</evidence>
<dbReference type="SUPFAM" id="SSF49899">
    <property type="entry name" value="Concanavalin A-like lectins/glucanases"/>
    <property type="match status" value="1"/>
</dbReference>
<evidence type="ECO:0000256" key="2">
    <source>
        <dbReference type="ARBA" id="ARBA00022801"/>
    </source>
</evidence>
<comment type="similarity">
    <text evidence="1 6">Belongs to the glycosyl hydrolase 43 family.</text>
</comment>
<evidence type="ECO:0000256" key="6">
    <source>
        <dbReference type="RuleBase" id="RU361187"/>
    </source>
</evidence>
<dbReference type="AlphaFoldDB" id="A0A418NGM7"/>
<dbReference type="Gene3D" id="2.60.120.200">
    <property type="match status" value="1"/>
</dbReference>
<feature type="site" description="Important for catalytic activity, responsible for pKa modulation of the active site Glu and correct orientation of both the proton donor and substrate" evidence="5">
    <location>
        <position position="130"/>
    </location>
</feature>
<dbReference type="InterPro" id="IPR006710">
    <property type="entry name" value="Glyco_hydro_43"/>
</dbReference>
<evidence type="ECO:0000256" key="1">
    <source>
        <dbReference type="ARBA" id="ARBA00009865"/>
    </source>
</evidence>
<gene>
    <name evidence="8" type="ORF">D2V04_12755</name>
</gene>
<dbReference type="Gene3D" id="2.115.10.20">
    <property type="entry name" value="Glycosyl hydrolase domain, family 43"/>
    <property type="match status" value="1"/>
</dbReference>
<keyword evidence="9" id="KW-1185">Reference proteome</keyword>
<evidence type="ECO:0000256" key="3">
    <source>
        <dbReference type="ARBA" id="ARBA00023295"/>
    </source>
</evidence>
<keyword evidence="2 6" id="KW-0378">Hydrolase</keyword>
<comment type="caution">
    <text evidence="8">The sequence shown here is derived from an EMBL/GenBank/DDBJ whole genome shotgun (WGS) entry which is preliminary data.</text>
</comment>
<dbReference type="GO" id="GO:0005975">
    <property type="term" value="P:carbohydrate metabolic process"/>
    <property type="evidence" value="ECO:0007669"/>
    <property type="project" value="InterPro"/>
</dbReference>
<dbReference type="PANTHER" id="PTHR42812:SF2">
    <property type="entry name" value="XYLOSIDASE_ARABINOSIDASE"/>
    <property type="match status" value="1"/>
</dbReference>
<dbReference type="InterPro" id="IPR023296">
    <property type="entry name" value="Glyco_hydro_beta-prop_sf"/>
</dbReference>
<feature type="active site" description="Proton acceptor" evidence="4">
    <location>
        <position position="31"/>
    </location>
</feature>
<evidence type="ECO:0000259" key="7">
    <source>
        <dbReference type="Pfam" id="PF17851"/>
    </source>
</evidence>
<dbReference type="Pfam" id="PF04616">
    <property type="entry name" value="Glyco_hydro_43"/>
    <property type="match status" value="1"/>
</dbReference>
<evidence type="ECO:0000256" key="5">
    <source>
        <dbReference type="PIRSR" id="PIRSR606710-2"/>
    </source>
</evidence>
<name>A0A418NGM7_9SPHN</name>
<accession>A0A418NGM7</accession>
<dbReference type="Proteomes" id="UP000285092">
    <property type="component" value="Unassembled WGS sequence"/>
</dbReference>